<dbReference type="OrthoDB" id="1917254at2759"/>
<protein>
    <submittedName>
        <fullName evidence="1">Uncharacterized protein</fullName>
    </submittedName>
</protein>
<organism evidence="1 2">
    <name type="scientific">Kingdonia uniflora</name>
    <dbReference type="NCBI Taxonomy" id="39325"/>
    <lineage>
        <taxon>Eukaryota</taxon>
        <taxon>Viridiplantae</taxon>
        <taxon>Streptophyta</taxon>
        <taxon>Embryophyta</taxon>
        <taxon>Tracheophyta</taxon>
        <taxon>Spermatophyta</taxon>
        <taxon>Magnoliopsida</taxon>
        <taxon>Ranunculales</taxon>
        <taxon>Circaeasteraceae</taxon>
        <taxon>Kingdonia</taxon>
    </lineage>
</organism>
<dbReference type="PANTHER" id="PTHR33384:SF27">
    <property type="entry name" value="OS05G0102500 PROTEIN"/>
    <property type="match status" value="1"/>
</dbReference>
<reference evidence="1 2" key="1">
    <citation type="journal article" date="2020" name="IScience">
        <title>Genome Sequencing of the Endangered Kingdonia uniflora (Circaeasteraceae, Ranunculales) Reveals Potential Mechanisms of Evolutionary Specialization.</title>
        <authorList>
            <person name="Sun Y."/>
            <person name="Deng T."/>
            <person name="Zhang A."/>
            <person name="Moore M.J."/>
            <person name="Landis J.B."/>
            <person name="Lin N."/>
            <person name="Zhang H."/>
            <person name="Zhang X."/>
            <person name="Huang J."/>
            <person name="Zhang X."/>
            <person name="Sun H."/>
            <person name="Wang H."/>
        </authorList>
    </citation>
    <scope>NUCLEOTIDE SEQUENCE [LARGE SCALE GENOMIC DNA]</scope>
    <source>
        <strain evidence="1">TB1705</strain>
        <tissue evidence="1">Leaf</tissue>
    </source>
</reference>
<evidence type="ECO:0000313" key="2">
    <source>
        <dbReference type="Proteomes" id="UP000541444"/>
    </source>
</evidence>
<proteinExistence type="predicted"/>
<keyword evidence="2" id="KW-1185">Reference proteome</keyword>
<dbReference type="AlphaFoldDB" id="A0A7J7LLR1"/>
<dbReference type="EMBL" id="JACGCM010002202">
    <property type="protein sequence ID" value="KAF6143611.1"/>
    <property type="molecule type" value="Genomic_DNA"/>
</dbReference>
<name>A0A7J7LLR1_9MAGN</name>
<sequence>MEAFYSQFVSVEKNTMINGVGCELDMKCREQMVSGLPAFSSREVICPAPRRAARDPYIIDNLNRLFCKPKNNFSTCKGNKHLDTLSLILSKDNEEDDLDSNINQMGFFCGSPPVRTNNPLIHDVQFVQQTSTHASSPLGSSHGGKSRVERSSFCGASSLGGKPLVRIEGFSCGNSNKSNRIVQTLA</sequence>
<comment type="caution">
    <text evidence="1">The sequence shown here is derived from an EMBL/GenBank/DDBJ whole genome shotgun (WGS) entry which is preliminary data.</text>
</comment>
<dbReference type="PANTHER" id="PTHR33384">
    <property type="entry name" value="EXPRESSED PROTEIN"/>
    <property type="match status" value="1"/>
</dbReference>
<accession>A0A7J7LLR1</accession>
<gene>
    <name evidence="1" type="ORF">GIB67_012410</name>
</gene>
<dbReference type="Proteomes" id="UP000541444">
    <property type="component" value="Unassembled WGS sequence"/>
</dbReference>
<evidence type="ECO:0000313" key="1">
    <source>
        <dbReference type="EMBL" id="KAF6143611.1"/>
    </source>
</evidence>